<dbReference type="AlphaFoldDB" id="A0A1W1VLG6"/>
<dbReference type="RefSeq" id="WP_084445077.1">
    <property type="nucleotide sequence ID" value="NZ_FWWW01000066.1"/>
</dbReference>
<dbReference type="SUPFAM" id="SSF103473">
    <property type="entry name" value="MFS general substrate transporter"/>
    <property type="match status" value="1"/>
</dbReference>
<name>A0A1W1VLG6_9BACT</name>
<keyword evidence="1" id="KW-0472">Membrane</keyword>
<sequence>MLRGFGLALLFLPITTMSLSGISGKDAGQAAGLTGMIRQLGGSFGVALVGTYLDRSIFQNRVSMLPNISLYDPETRQRLQGLVAGFMAKGASLMQAQQQAYAALEGALMKQTAIITYAQTFLLIGAFFLLCLPLVLIIKRNRPGQAVDLNAAH</sequence>
<evidence type="ECO:0000313" key="3">
    <source>
        <dbReference type="Proteomes" id="UP000192266"/>
    </source>
</evidence>
<dbReference type="Proteomes" id="UP000192266">
    <property type="component" value="Unassembled WGS sequence"/>
</dbReference>
<keyword evidence="3" id="KW-1185">Reference proteome</keyword>
<feature type="transmembrane region" description="Helical" evidence="1">
    <location>
        <begin position="114"/>
        <end position="138"/>
    </location>
</feature>
<dbReference type="EMBL" id="FWWW01000066">
    <property type="protein sequence ID" value="SMB94123.1"/>
    <property type="molecule type" value="Genomic_DNA"/>
</dbReference>
<dbReference type="STRING" id="645990.SAMN00120144_2344"/>
<reference evidence="2 3" key="1">
    <citation type="submission" date="2017-04" db="EMBL/GenBank/DDBJ databases">
        <authorList>
            <person name="Afonso C.L."/>
            <person name="Miller P.J."/>
            <person name="Scott M.A."/>
            <person name="Spackman E."/>
            <person name="Goraichik I."/>
            <person name="Dimitrov K.M."/>
            <person name="Suarez D.L."/>
            <person name="Swayne D.E."/>
        </authorList>
    </citation>
    <scope>NUCLEOTIDE SEQUENCE [LARGE SCALE GENOMIC DNA]</scope>
    <source>
        <strain evidence="2 3">DSM 11622</strain>
    </source>
</reference>
<keyword evidence="1" id="KW-0812">Transmembrane</keyword>
<evidence type="ECO:0000313" key="2">
    <source>
        <dbReference type="EMBL" id="SMB94123.1"/>
    </source>
</evidence>
<organism evidence="2 3">
    <name type="scientific">Hymenobacter roseosalivarius DSM 11622</name>
    <dbReference type="NCBI Taxonomy" id="645990"/>
    <lineage>
        <taxon>Bacteria</taxon>
        <taxon>Pseudomonadati</taxon>
        <taxon>Bacteroidota</taxon>
        <taxon>Cytophagia</taxon>
        <taxon>Cytophagales</taxon>
        <taxon>Hymenobacteraceae</taxon>
        <taxon>Hymenobacter</taxon>
    </lineage>
</organism>
<evidence type="ECO:0000256" key="1">
    <source>
        <dbReference type="SAM" id="Phobius"/>
    </source>
</evidence>
<dbReference type="OrthoDB" id="9807274at2"/>
<accession>A0A1W1VLG6</accession>
<dbReference type="InterPro" id="IPR036259">
    <property type="entry name" value="MFS_trans_sf"/>
</dbReference>
<gene>
    <name evidence="2" type="ORF">SAMN00120144_2344</name>
</gene>
<keyword evidence="1" id="KW-1133">Transmembrane helix</keyword>
<protein>
    <submittedName>
        <fullName evidence="2">Drug resistance transporter EmrB/QacA subfamily</fullName>
    </submittedName>
</protein>
<proteinExistence type="predicted"/>